<dbReference type="OrthoDB" id="272077at2759"/>
<comment type="caution">
    <text evidence="2">The sequence shown here is derived from an EMBL/GenBank/DDBJ whole genome shotgun (WGS) entry which is preliminary data.</text>
</comment>
<keyword evidence="3" id="KW-1185">Reference proteome</keyword>
<name>A0A1Y2CQ22_9FUNG</name>
<dbReference type="InterPro" id="IPR050767">
    <property type="entry name" value="Sel1_AlgK"/>
</dbReference>
<dbReference type="SUPFAM" id="SSF81901">
    <property type="entry name" value="HCP-like"/>
    <property type="match status" value="2"/>
</dbReference>
<evidence type="ECO:0000256" key="1">
    <source>
        <dbReference type="ARBA" id="ARBA00038101"/>
    </source>
</evidence>
<proteinExistence type="inferred from homology"/>
<sequence>MRQSSPAINRFRSIARFVQGTVLLSKTYNGASRLSFDTAVDASLLTMNPVGNPSDPPVEGKQSLVASNLVAPFTQSIAQHRHNEGDQTQLTDQEIIRMERKALDLFEQASYISVHKRLAIAISVIAFFNEFALAGMEEPNFAQAERLYNQAATLNCTFAQARLAFLKMHGRPNIKINQATAEQYKTQLTNLSKSFTLEESRIKSTSLSWLHILAVNHHPAAQFCLGLCHYNGIGAPKQNVSTYIWCHRAAIQNHAGAMNMLGNLYTEGHGTTKTPGTGLRWYIRAAERKDAAAIYNIGTLFERGIAVEEDSRQAFEWYIRASVFGSVNAQNVLGIFYEQGVGVAQNPEKAVQYYKLAAGNGHPHAMYNLARCYHDGLVYRETIRLR</sequence>
<organism evidence="2 3">
    <name type="scientific">Rhizoclosmatium globosum</name>
    <dbReference type="NCBI Taxonomy" id="329046"/>
    <lineage>
        <taxon>Eukaryota</taxon>
        <taxon>Fungi</taxon>
        <taxon>Fungi incertae sedis</taxon>
        <taxon>Chytridiomycota</taxon>
        <taxon>Chytridiomycota incertae sedis</taxon>
        <taxon>Chytridiomycetes</taxon>
        <taxon>Chytridiales</taxon>
        <taxon>Chytriomycetaceae</taxon>
        <taxon>Rhizoclosmatium</taxon>
    </lineage>
</organism>
<dbReference type="PANTHER" id="PTHR11102:SF160">
    <property type="entry name" value="ERAD-ASSOCIATED E3 UBIQUITIN-PROTEIN LIGASE COMPONENT HRD3"/>
    <property type="match status" value="1"/>
</dbReference>
<dbReference type="AlphaFoldDB" id="A0A1Y2CQ22"/>
<comment type="similarity">
    <text evidence="1">Belongs to the sel-1 family.</text>
</comment>
<dbReference type="Gene3D" id="1.25.40.10">
    <property type="entry name" value="Tetratricopeptide repeat domain"/>
    <property type="match status" value="2"/>
</dbReference>
<protein>
    <submittedName>
        <fullName evidence="2">HCP-like protein</fullName>
    </submittedName>
</protein>
<gene>
    <name evidence="2" type="ORF">BCR33DRAFT_17799</name>
</gene>
<evidence type="ECO:0000313" key="2">
    <source>
        <dbReference type="EMBL" id="ORY49057.1"/>
    </source>
</evidence>
<reference evidence="2 3" key="1">
    <citation type="submission" date="2016-07" db="EMBL/GenBank/DDBJ databases">
        <title>Pervasive Adenine N6-methylation of Active Genes in Fungi.</title>
        <authorList>
            <consortium name="DOE Joint Genome Institute"/>
            <person name="Mondo S.J."/>
            <person name="Dannebaum R.O."/>
            <person name="Kuo R.C."/>
            <person name="Labutti K."/>
            <person name="Haridas S."/>
            <person name="Kuo A."/>
            <person name="Salamov A."/>
            <person name="Ahrendt S.R."/>
            <person name="Lipzen A."/>
            <person name="Sullivan W."/>
            <person name="Andreopoulos W.B."/>
            <person name="Clum A."/>
            <person name="Lindquist E."/>
            <person name="Daum C."/>
            <person name="Ramamoorthy G.K."/>
            <person name="Gryganskyi A."/>
            <person name="Culley D."/>
            <person name="Magnuson J.K."/>
            <person name="James T.Y."/>
            <person name="O'Malley M.A."/>
            <person name="Stajich J.E."/>
            <person name="Spatafora J.W."/>
            <person name="Visel A."/>
            <person name="Grigoriev I.V."/>
        </authorList>
    </citation>
    <scope>NUCLEOTIDE SEQUENCE [LARGE SCALE GENOMIC DNA]</scope>
    <source>
        <strain evidence="2 3">JEL800</strain>
    </source>
</reference>
<dbReference type="Proteomes" id="UP000193642">
    <property type="component" value="Unassembled WGS sequence"/>
</dbReference>
<dbReference type="SMART" id="SM00671">
    <property type="entry name" value="SEL1"/>
    <property type="match status" value="5"/>
</dbReference>
<dbReference type="InterPro" id="IPR006597">
    <property type="entry name" value="Sel1-like"/>
</dbReference>
<dbReference type="InterPro" id="IPR011990">
    <property type="entry name" value="TPR-like_helical_dom_sf"/>
</dbReference>
<accession>A0A1Y2CQ22</accession>
<dbReference type="STRING" id="329046.A0A1Y2CQ22"/>
<dbReference type="EMBL" id="MCGO01000010">
    <property type="protein sequence ID" value="ORY49057.1"/>
    <property type="molecule type" value="Genomic_DNA"/>
</dbReference>
<dbReference type="Pfam" id="PF08238">
    <property type="entry name" value="Sel1"/>
    <property type="match status" value="7"/>
</dbReference>
<dbReference type="PANTHER" id="PTHR11102">
    <property type="entry name" value="SEL-1-LIKE PROTEIN"/>
    <property type="match status" value="1"/>
</dbReference>
<evidence type="ECO:0000313" key="3">
    <source>
        <dbReference type="Proteomes" id="UP000193642"/>
    </source>
</evidence>